<accession>A0AAF0TAI9</accession>
<keyword evidence="4" id="KW-0539">Nucleus</keyword>
<dbReference type="PANTHER" id="PTHR46834:SF7">
    <property type="entry name" value="TRANSCRIPTION FACTOR BHLH91-LIKE"/>
    <property type="match status" value="1"/>
</dbReference>
<protein>
    <recommendedName>
        <fullName evidence="5">BHLH domain-containing protein</fullName>
    </recommendedName>
</protein>
<keyword evidence="7" id="KW-1185">Reference proteome</keyword>
<gene>
    <name evidence="6" type="ORF">MTR67_004404</name>
</gene>
<comment type="subcellular location">
    <subcellularLocation>
        <location evidence="1">Nucleus</location>
    </subcellularLocation>
</comment>
<dbReference type="CDD" id="cd18918">
    <property type="entry name" value="bHLH_AtMYC1_like"/>
    <property type="match status" value="1"/>
</dbReference>
<dbReference type="SUPFAM" id="SSF47459">
    <property type="entry name" value="HLH, helix-loop-helix DNA-binding domain"/>
    <property type="match status" value="1"/>
</dbReference>
<dbReference type="SMART" id="SM00353">
    <property type="entry name" value="HLH"/>
    <property type="match status" value="1"/>
</dbReference>
<dbReference type="GO" id="GO:0046983">
    <property type="term" value="F:protein dimerization activity"/>
    <property type="evidence" value="ECO:0007669"/>
    <property type="project" value="InterPro"/>
</dbReference>
<proteinExistence type="predicted"/>
<sequence>MYASQSLSFHPTSDHQQDENSFLQNHIATSGLVELQQQQLHSSENMNLNMQLEFGHDPNNTRFHQNWEEISFNPYNNQQLSYPISNPSNFLSTTTPSSSLGLLATSTNLFYEPPQLNMPLNLCTPQSSLFKELFHLSPHGSSYGLGSSGTGSLFSHGHDQEEVTGSLYHDGSFHELSGDMMINSAAIKKRELGKDIKHHASEKQRRVHFSDKFQALRTLIPNPSKNDRATIIADAIGYIHELKMRVNELKIQVDLKKERIKRQRSIVEEDGAVIMEANQDDQQVMMNKSTNWHHQIKSSKNTSTEVDVRIMEDEVIVKLVQQKQILKGVNCLLLVSKALDELQLDLQHVAGGLIGDHYSYLLNSKICEGCTVYASVVANKVIEVLDKEHADIN</sequence>
<dbReference type="AlphaFoldDB" id="A0AAF0TAI9"/>
<name>A0AAF0TAI9_SOLVR</name>
<evidence type="ECO:0000313" key="7">
    <source>
        <dbReference type="Proteomes" id="UP001234989"/>
    </source>
</evidence>
<organism evidence="6 7">
    <name type="scientific">Solanum verrucosum</name>
    <dbReference type="NCBI Taxonomy" id="315347"/>
    <lineage>
        <taxon>Eukaryota</taxon>
        <taxon>Viridiplantae</taxon>
        <taxon>Streptophyta</taxon>
        <taxon>Embryophyta</taxon>
        <taxon>Tracheophyta</taxon>
        <taxon>Spermatophyta</taxon>
        <taxon>Magnoliopsida</taxon>
        <taxon>eudicotyledons</taxon>
        <taxon>Gunneridae</taxon>
        <taxon>Pentapetalae</taxon>
        <taxon>asterids</taxon>
        <taxon>lamiids</taxon>
        <taxon>Solanales</taxon>
        <taxon>Solanaceae</taxon>
        <taxon>Solanoideae</taxon>
        <taxon>Solaneae</taxon>
        <taxon>Solanum</taxon>
    </lineage>
</organism>
<evidence type="ECO:0000256" key="3">
    <source>
        <dbReference type="ARBA" id="ARBA00023163"/>
    </source>
</evidence>
<dbReference type="Proteomes" id="UP001234989">
    <property type="component" value="Chromosome 1"/>
</dbReference>
<evidence type="ECO:0000256" key="2">
    <source>
        <dbReference type="ARBA" id="ARBA00023015"/>
    </source>
</evidence>
<dbReference type="GO" id="GO:0005634">
    <property type="term" value="C:nucleus"/>
    <property type="evidence" value="ECO:0007669"/>
    <property type="project" value="UniProtKB-SubCell"/>
</dbReference>
<dbReference type="EMBL" id="CP133612">
    <property type="protein sequence ID" value="WMV11019.1"/>
    <property type="molecule type" value="Genomic_DNA"/>
</dbReference>
<evidence type="ECO:0000259" key="5">
    <source>
        <dbReference type="PROSITE" id="PS50888"/>
    </source>
</evidence>
<dbReference type="GO" id="GO:0048658">
    <property type="term" value="P:anther wall tapetum development"/>
    <property type="evidence" value="ECO:0007669"/>
    <property type="project" value="InterPro"/>
</dbReference>
<dbReference type="InterPro" id="IPR045895">
    <property type="entry name" value="bHLH91-like"/>
</dbReference>
<dbReference type="InterPro" id="IPR036638">
    <property type="entry name" value="HLH_DNA-bd_sf"/>
</dbReference>
<reference evidence="6" key="1">
    <citation type="submission" date="2023-08" db="EMBL/GenBank/DDBJ databases">
        <title>A de novo genome assembly of Solanum verrucosum Schlechtendal, a Mexican diploid species geographically isolated from the other diploid A-genome species in potato relatives.</title>
        <authorList>
            <person name="Hosaka K."/>
        </authorList>
    </citation>
    <scope>NUCLEOTIDE SEQUENCE</scope>
    <source>
        <tissue evidence="6">Young leaves</tissue>
    </source>
</reference>
<keyword evidence="3" id="KW-0804">Transcription</keyword>
<dbReference type="Gene3D" id="4.10.280.10">
    <property type="entry name" value="Helix-loop-helix DNA-binding domain"/>
    <property type="match status" value="1"/>
</dbReference>
<dbReference type="Pfam" id="PF00010">
    <property type="entry name" value="HLH"/>
    <property type="match status" value="1"/>
</dbReference>
<keyword evidence="2" id="KW-0805">Transcription regulation</keyword>
<evidence type="ECO:0000256" key="1">
    <source>
        <dbReference type="ARBA" id="ARBA00004123"/>
    </source>
</evidence>
<feature type="domain" description="BHLH" evidence="5">
    <location>
        <begin position="193"/>
        <end position="242"/>
    </location>
</feature>
<dbReference type="InterPro" id="IPR011598">
    <property type="entry name" value="bHLH_dom"/>
</dbReference>
<evidence type="ECO:0000256" key="4">
    <source>
        <dbReference type="ARBA" id="ARBA00023242"/>
    </source>
</evidence>
<dbReference type="InterPro" id="IPR045896">
    <property type="entry name" value="MYC1-like_bHLH"/>
</dbReference>
<dbReference type="PANTHER" id="PTHR46834">
    <property type="entry name" value="TRANSCRIPTION FACTOR BHLH91"/>
    <property type="match status" value="1"/>
</dbReference>
<dbReference type="GO" id="GO:0006355">
    <property type="term" value="P:regulation of DNA-templated transcription"/>
    <property type="evidence" value="ECO:0007669"/>
    <property type="project" value="InterPro"/>
</dbReference>
<evidence type="ECO:0000313" key="6">
    <source>
        <dbReference type="EMBL" id="WMV11019.1"/>
    </source>
</evidence>
<dbReference type="PROSITE" id="PS50888">
    <property type="entry name" value="BHLH"/>
    <property type="match status" value="1"/>
</dbReference>